<evidence type="ECO:0000259" key="4">
    <source>
        <dbReference type="PROSITE" id="PS50225"/>
    </source>
</evidence>
<dbReference type="PANTHER" id="PTHR24198">
    <property type="entry name" value="ANKYRIN REPEAT AND PROTEIN KINASE DOMAIN-CONTAINING PROTEIN"/>
    <property type="match status" value="1"/>
</dbReference>
<dbReference type="SUPFAM" id="SSF158235">
    <property type="entry name" value="SOCS box-like"/>
    <property type="match status" value="1"/>
</dbReference>
<dbReference type="Gene3D" id="1.25.40.20">
    <property type="entry name" value="Ankyrin repeat-containing domain"/>
    <property type="match status" value="2"/>
</dbReference>
<dbReference type="GO" id="GO:0035556">
    <property type="term" value="P:intracellular signal transduction"/>
    <property type="evidence" value="ECO:0007669"/>
    <property type="project" value="InterPro"/>
</dbReference>
<evidence type="ECO:0000313" key="5">
    <source>
        <dbReference type="EMBL" id="KAK2152072.1"/>
    </source>
</evidence>
<dbReference type="EMBL" id="JAODUP010000340">
    <property type="protein sequence ID" value="KAK2152072.1"/>
    <property type="molecule type" value="Genomic_DNA"/>
</dbReference>
<keyword evidence="6" id="KW-1185">Reference proteome</keyword>
<feature type="repeat" description="ANK" evidence="3">
    <location>
        <begin position="112"/>
        <end position="144"/>
    </location>
</feature>
<dbReference type="AlphaFoldDB" id="A0AAD9JG07"/>
<feature type="domain" description="SOCS box" evidence="4">
    <location>
        <begin position="360"/>
        <end position="403"/>
    </location>
</feature>
<proteinExistence type="predicted"/>
<reference evidence="5" key="1">
    <citation type="journal article" date="2023" name="Mol. Biol. Evol.">
        <title>Third-Generation Sequencing Reveals the Adaptive Role of the Epigenome in Three Deep-Sea Polychaetes.</title>
        <authorList>
            <person name="Perez M."/>
            <person name="Aroh O."/>
            <person name="Sun Y."/>
            <person name="Lan Y."/>
            <person name="Juniper S.K."/>
            <person name="Young C.R."/>
            <person name="Angers B."/>
            <person name="Qian P.Y."/>
        </authorList>
    </citation>
    <scope>NUCLEOTIDE SEQUENCE</scope>
    <source>
        <strain evidence="5">P08H-3</strain>
    </source>
</reference>
<comment type="caution">
    <text evidence="5">The sequence shown here is derived from an EMBL/GenBank/DDBJ whole genome shotgun (WGS) entry which is preliminary data.</text>
</comment>
<dbReference type="PROSITE" id="PS50088">
    <property type="entry name" value="ANK_REPEAT"/>
    <property type="match status" value="1"/>
</dbReference>
<sequence length="460" mass="52805">MGQSNSTSLHQAIQHNNTKQLKHLLHRKNNSFDINEKVAEKTALFLVVMHEDDQAIELLLQHGADPNVICQVEKNSWAFEWSVIHEACWRGNTALLQQLIETGGDINLEAHHKMTPLHIAGWFGHREVVKLLINLGCDVNRLDRFNESAIVMPVCQGDYEIVRLLLMAGCKLNSRCWANIRKIQGKYDFEFRDKIYTRHGPFSLFSLAIKYAWLRIALLFLQHGFNPNKYSIMDILEDIKSNIGGIDEDGHRLLECFLAAGYKFRTRDERELQYLALLINENVSESTDENGDRSNIGDLLSSQYNNESVLFQANSDTYGSTSQLSHIPIITFNPNPRIQNLSTAVDKQFTDWLLSQNGLRQPHTLKQYCRVAIRSHIRVCVQQASVIPPIQSLALPTQLKEYLMLCEFGNPAEECKSNGMFTQGYLDTEKLYFAMPRHVKHQNVHVYVQFWMASCCCTKY</sequence>
<dbReference type="Pfam" id="PF00023">
    <property type="entry name" value="Ank"/>
    <property type="match status" value="1"/>
</dbReference>
<evidence type="ECO:0000313" key="6">
    <source>
        <dbReference type="Proteomes" id="UP001208570"/>
    </source>
</evidence>
<dbReference type="Pfam" id="PF12796">
    <property type="entry name" value="Ank_2"/>
    <property type="match status" value="1"/>
</dbReference>
<gene>
    <name evidence="5" type="ORF">LSH36_340g01071</name>
</gene>
<accession>A0AAD9JG07</accession>
<dbReference type="CDD" id="cd03716">
    <property type="entry name" value="SOCS_ASB_like"/>
    <property type="match status" value="1"/>
</dbReference>
<name>A0AAD9JG07_9ANNE</name>
<dbReference type="PROSITE" id="PS50297">
    <property type="entry name" value="ANK_REP_REGION"/>
    <property type="match status" value="1"/>
</dbReference>
<keyword evidence="2 3" id="KW-0040">ANK repeat</keyword>
<dbReference type="SMART" id="SM00248">
    <property type="entry name" value="ANK"/>
    <property type="match status" value="5"/>
</dbReference>
<evidence type="ECO:0000256" key="3">
    <source>
        <dbReference type="PROSITE-ProRule" id="PRU00023"/>
    </source>
</evidence>
<dbReference type="InterPro" id="IPR002110">
    <property type="entry name" value="Ankyrin_rpt"/>
</dbReference>
<dbReference type="InterPro" id="IPR001496">
    <property type="entry name" value="SOCS_box"/>
</dbReference>
<dbReference type="Pfam" id="PF07525">
    <property type="entry name" value="SOCS_box"/>
    <property type="match status" value="1"/>
</dbReference>
<dbReference type="SMART" id="SM00969">
    <property type="entry name" value="SOCS_box"/>
    <property type="match status" value="1"/>
</dbReference>
<evidence type="ECO:0000256" key="1">
    <source>
        <dbReference type="ARBA" id="ARBA00022737"/>
    </source>
</evidence>
<keyword evidence="1" id="KW-0677">Repeat</keyword>
<dbReference type="InterPro" id="IPR036036">
    <property type="entry name" value="SOCS_box-like_dom_sf"/>
</dbReference>
<organism evidence="5 6">
    <name type="scientific">Paralvinella palmiformis</name>
    <dbReference type="NCBI Taxonomy" id="53620"/>
    <lineage>
        <taxon>Eukaryota</taxon>
        <taxon>Metazoa</taxon>
        <taxon>Spiralia</taxon>
        <taxon>Lophotrochozoa</taxon>
        <taxon>Annelida</taxon>
        <taxon>Polychaeta</taxon>
        <taxon>Sedentaria</taxon>
        <taxon>Canalipalpata</taxon>
        <taxon>Terebellida</taxon>
        <taxon>Terebelliformia</taxon>
        <taxon>Alvinellidae</taxon>
        <taxon>Paralvinella</taxon>
    </lineage>
</organism>
<dbReference type="PANTHER" id="PTHR24198:SF165">
    <property type="entry name" value="ANKYRIN REPEAT-CONTAINING PROTEIN-RELATED"/>
    <property type="match status" value="1"/>
</dbReference>
<dbReference type="InterPro" id="IPR036770">
    <property type="entry name" value="Ankyrin_rpt-contain_sf"/>
</dbReference>
<dbReference type="PROSITE" id="PS50225">
    <property type="entry name" value="SOCS"/>
    <property type="match status" value="1"/>
</dbReference>
<evidence type="ECO:0000256" key="2">
    <source>
        <dbReference type="ARBA" id="ARBA00023043"/>
    </source>
</evidence>
<dbReference type="Proteomes" id="UP001208570">
    <property type="component" value="Unassembled WGS sequence"/>
</dbReference>
<dbReference type="SUPFAM" id="SSF48403">
    <property type="entry name" value="Ankyrin repeat"/>
    <property type="match status" value="1"/>
</dbReference>
<protein>
    <recommendedName>
        <fullName evidence="4">SOCS box domain-containing protein</fullName>
    </recommendedName>
</protein>